<keyword evidence="1" id="KW-0472">Membrane</keyword>
<proteinExistence type="predicted"/>
<keyword evidence="1" id="KW-0812">Transmembrane</keyword>
<feature type="transmembrane region" description="Helical" evidence="1">
    <location>
        <begin position="263"/>
        <end position="282"/>
    </location>
</feature>
<organism evidence="2 3">
    <name type="scientific">Metabacillus sediminis</name>
    <dbReference type="NCBI Taxonomy" id="3117746"/>
    <lineage>
        <taxon>Bacteria</taxon>
        <taxon>Bacillati</taxon>
        <taxon>Bacillota</taxon>
        <taxon>Bacilli</taxon>
        <taxon>Bacillales</taxon>
        <taxon>Bacillaceae</taxon>
        <taxon>Metabacillus</taxon>
    </lineage>
</organism>
<protein>
    <submittedName>
        <fullName evidence="2">ABC transporter permease subunit</fullName>
    </submittedName>
</protein>
<accession>A0ABZ2NE83</accession>
<dbReference type="Pfam" id="PF12679">
    <property type="entry name" value="ABC2_membrane_2"/>
    <property type="match status" value="1"/>
</dbReference>
<sequence length="316" mass="34751">MVIKGLILKELRQSAVLIAVSMIILIGNMPFILWEDYSSFITNRISGPYEFDFSSKFFMGIILIISFSLAVGFLGSEKQRGSMDFTLALPYSRSTIFWTKWLTGICVIVVSLLLSYGITLLQLSLYHGTAINGSFLHYFCMTGVSLIMVFTLVFAAGCMTGTSLAQGIVAISTAMLPLLVVGVVVMNLYPFMEHPPSSLVNLSEEMAIFLAPSYFAYAKELSYTQMLAPLFMTLVYLIIGYASFLKQPMERNGYFFSWKQLNLPVFIIVVLLGTLGFGGISYGSSNSITGYVIGLLIGAGIGGTLGYFLIYKKAKL</sequence>
<dbReference type="EMBL" id="CP147407">
    <property type="protein sequence ID" value="WXB96023.1"/>
    <property type="molecule type" value="Genomic_DNA"/>
</dbReference>
<dbReference type="PANTHER" id="PTHR39177:SF1">
    <property type="entry name" value="ABC TRANSPORTER PERMEASE YTRC-RELATED"/>
    <property type="match status" value="1"/>
</dbReference>
<reference evidence="2 3" key="1">
    <citation type="submission" date="2024-02" db="EMBL/GenBank/DDBJ databases">
        <title>Seven novel Bacillus-like species.</title>
        <authorList>
            <person name="Liu G."/>
        </authorList>
    </citation>
    <scope>NUCLEOTIDE SEQUENCE [LARGE SCALE GENOMIC DNA]</scope>
    <source>
        <strain evidence="2 3">FJAT-52054</strain>
    </source>
</reference>
<evidence type="ECO:0000313" key="2">
    <source>
        <dbReference type="EMBL" id="WXB96023.1"/>
    </source>
</evidence>
<name>A0ABZ2NE83_9BACI</name>
<gene>
    <name evidence="2" type="ORF">WCV65_15865</name>
</gene>
<feature type="transmembrane region" description="Helical" evidence="1">
    <location>
        <begin position="53"/>
        <end position="74"/>
    </location>
</feature>
<dbReference type="InterPro" id="IPR053046">
    <property type="entry name" value="ABC-5_transporter"/>
</dbReference>
<keyword evidence="1" id="KW-1133">Transmembrane helix</keyword>
<feature type="transmembrane region" description="Helical" evidence="1">
    <location>
        <begin position="288"/>
        <end position="310"/>
    </location>
</feature>
<dbReference type="PRINTS" id="PR02026">
    <property type="entry name" value="YTRCYTRDABC"/>
</dbReference>
<feature type="transmembrane region" description="Helical" evidence="1">
    <location>
        <begin position="101"/>
        <end position="123"/>
    </location>
</feature>
<feature type="transmembrane region" description="Helical" evidence="1">
    <location>
        <begin position="168"/>
        <end position="189"/>
    </location>
</feature>
<evidence type="ECO:0000256" key="1">
    <source>
        <dbReference type="SAM" id="Phobius"/>
    </source>
</evidence>
<dbReference type="Proteomes" id="UP001377337">
    <property type="component" value="Chromosome"/>
</dbReference>
<feature type="transmembrane region" description="Helical" evidence="1">
    <location>
        <begin position="14"/>
        <end position="33"/>
    </location>
</feature>
<feature type="transmembrane region" description="Helical" evidence="1">
    <location>
        <begin position="223"/>
        <end position="242"/>
    </location>
</feature>
<keyword evidence="3" id="KW-1185">Reference proteome</keyword>
<dbReference type="InterPro" id="IPR023264">
    <property type="entry name" value="ABC_transptr_acetoin_YtrC/YtrD"/>
</dbReference>
<dbReference type="RefSeq" id="WP_338777789.1">
    <property type="nucleotide sequence ID" value="NZ_CP147407.1"/>
</dbReference>
<evidence type="ECO:0000313" key="3">
    <source>
        <dbReference type="Proteomes" id="UP001377337"/>
    </source>
</evidence>
<feature type="transmembrane region" description="Helical" evidence="1">
    <location>
        <begin position="135"/>
        <end position="156"/>
    </location>
</feature>
<dbReference type="PANTHER" id="PTHR39177">
    <property type="entry name" value="ABC TRANSPORTER PERMEASE YTRC-RELATED"/>
    <property type="match status" value="1"/>
</dbReference>